<comment type="caution">
    <text evidence="9">The sequence shown here is derived from an EMBL/GenBank/DDBJ whole genome shotgun (WGS) entry which is preliminary data.</text>
</comment>
<dbReference type="InterPro" id="IPR033131">
    <property type="entry name" value="Pectinesterase_Asp_AS"/>
</dbReference>
<dbReference type="Gene3D" id="2.160.20.10">
    <property type="entry name" value="Single-stranded right-handed beta-helix, Pectin lyase-like"/>
    <property type="match status" value="1"/>
</dbReference>
<dbReference type="EC" id="3.1.1.11" evidence="7"/>
<gene>
    <name evidence="9" type="ORF">HHK36_014474</name>
</gene>
<keyword evidence="4 7" id="KW-0378">Hydrolase</keyword>
<evidence type="ECO:0000313" key="10">
    <source>
        <dbReference type="Proteomes" id="UP000655225"/>
    </source>
</evidence>
<dbReference type="SUPFAM" id="SSF101148">
    <property type="entry name" value="Plant invertase/pectin methylesterase inhibitor"/>
    <property type="match status" value="1"/>
</dbReference>
<comment type="similarity">
    <text evidence="3">In the C-terminal section; belongs to the pectinesterase family.</text>
</comment>
<dbReference type="SMART" id="SM00856">
    <property type="entry name" value="PMEI"/>
    <property type="match status" value="1"/>
</dbReference>
<evidence type="ECO:0000256" key="2">
    <source>
        <dbReference type="ARBA" id="ARBA00006027"/>
    </source>
</evidence>
<evidence type="ECO:0000256" key="5">
    <source>
        <dbReference type="ARBA" id="ARBA00023085"/>
    </source>
</evidence>
<dbReference type="EMBL" id="JABCRI010000009">
    <property type="protein sequence ID" value="KAF8401170.1"/>
    <property type="molecule type" value="Genomic_DNA"/>
</dbReference>
<dbReference type="Gene3D" id="1.20.140.40">
    <property type="entry name" value="Invertase/pectin methylesterase inhibitor family protein"/>
    <property type="match status" value="1"/>
</dbReference>
<dbReference type="InterPro" id="IPR011050">
    <property type="entry name" value="Pectin_lyase_fold/virulence"/>
</dbReference>
<evidence type="ECO:0000259" key="8">
    <source>
        <dbReference type="SMART" id="SM00856"/>
    </source>
</evidence>
<dbReference type="PANTHER" id="PTHR31707">
    <property type="entry name" value="PECTINESTERASE"/>
    <property type="match status" value="1"/>
</dbReference>
<organism evidence="9 10">
    <name type="scientific">Tetracentron sinense</name>
    <name type="common">Spur-leaf</name>
    <dbReference type="NCBI Taxonomy" id="13715"/>
    <lineage>
        <taxon>Eukaryota</taxon>
        <taxon>Viridiplantae</taxon>
        <taxon>Streptophyta</taxon>
        <taxon>Embryophyta</taxon>
        <taxon>Tracheophyta</taxon>
        <taxon>Spermatophyta</taxon>
        <taxon>Magnoliopsida</taxon>
        <taxon>Trochodendrales</taxon>
        <taxon>Trochodendraceae</taxon>
        <taxon>Tetracentron</taxon>
    </lineage>
</organism>
<comment type="pathway">
    <text evidence="1 7">Glycan metabolism; pectin degradation; 2-dehydro-3-deoxy-D-gluconate from pectin: step 1/5.</text>
</comment>
<comment type="catalytic activity">
    <reaction evidence="7">
        <text>[(1-&gt;4)-alpha-D-galacturonosyl methyl ester](n) + n H2O = [(1-&gt;4)-alpha-D-galacturonosyl](n) + n methanol + n H(+)</text>
        <dbReference type="Rhea" id="RHEA:22380"/>
        <dbReference type="Rhea" id="RHEA-COMP:14570"/>
        <dbReference type="Rhea" id="RHEA-COMP:14573"/>
        <dbReference type="ChEBI" id="CHEBI:15377"/>
        <dbReference type="ChEBI" id="CHEBI:15378"/>
        <dbReference type="ChEBI" id="CHEBI:17790"/>
        <dbReference type="ChEBI" id="CHEBI:140522"/>
        <dbReference type="ChEBI" id="CHEBI:140523"/>
        <dbReference type="EC" id="3.1.1.11"/>
    </reaction>
</comment>
<comment type="similarity">
    <text evidence="2">In the N-terminal section; belongs to the PMEI family.</text>
</comment>
<dbReference type="Proteomes" id="UP000655225">
    <property type="component" value="Unassembled WGS sequence"/>
</dbReference>
<dbReference type="InterPro" id="IPR006501">
    <property type="entry name" value="Pectinesterase_inhib_dom"/>
</dbReference>
<evidence type="ECO:0000256" key="4">
    <source>
        <dbReference type="ARBA" id="ARBA00022801"/>
    </source>
</evidence>
<evidence type="ECO:0000256" key="1">
    <source>
        <dbReference type="ARBA" id="ARBA00005184"/>
    </source>
</evidence>
<evidence type="ECO:0000256" key="6">
    <source>
        <dbReference type="PROSITE-ProRule" id="PRU10040"/>
    </source>
</evidence>
<dbReference type="FunFam" id="2.160.20.10:FF:000001">
    <property type="entry name" value="Pectinesterase"/>
    <property type="match status" value="1"/>
</dbReference>
<sequence>MNMNMNMYERLSSKCTGGRRSMKFVLWGCSVSLLMVSLAIISCSAIKVVGAKPKPASSHISSVSRLAVASACKDTLYKEACQSLLLSTSDALPRTPGELFDLSVQFSIARAQSARALVYNLSVSHQKSAGTTHLTRGLDDCVELLDDSLDRLTSVLEQYRKKNPSPDDIQTWLSAALTNQGTCLEGLKDYKLPLFLDLQDSKAHNVYHFISNSLALFKPLKSQRPKNPNSVGGRRRLLSPHDFPTWVSPGERKLLEASIKDITPHAVVAKDGTGTHTTIAKALSLASLAAGGRTAIYVKAGTYNENLDIPTSHNNVMLYGDGKGKTVIVGNRNAKSGLTTYQTATVAAMGDGFIARDITIVNSAGPAGEQAVALRVGSDKSVVYRCSIIAYQDTLYTLKNRQFYRETDVYGTVDFIFGNSAVVFQSCNLYARKPRNGENNYITAQGRTDPNQNTGISIHNCKIGAASDLAPSKSQISTFLGRPWKEYSRTVIMQSFLDDSIHPSGWSPWSGSFALKTLYYGEYMNSGPGASTSARVNWPTYHPSLTPTEATRFTVASFIAGNLWLPSTGVAFDSGLHA</sequence>
<evidence type="ECO:0000313" key="9">
    <source>
        <dbReference type="EMBL" id="KAF8401170.1"/>
    </source>
</evidence>
<proteinExistence type="inferred from homology"/>
<keyword evidence="5 7" id="KW-0063">Aspartyl esterase</keyword>
<accession>A0A834Z8D2</accession>
<keyword evidence="10" id="KW-1185">Reference proteome</keyword>
<dbReference type="GO" id="GO:0042545">
    <property type="term" value="P:cell wall modification"/>
    <property type="evidence" value="ECO:0007669"/>
    <property type="project" value="UniProtKB-UniRule"/>
</dbReference>
<dbReference type="InterPro" id="IPR035513">
    <property type="entry name" value="Invertase/methylesterase_inhib"/>
</dbReference>
<dbReference type="InterPro" id="IPR012334">
    <property type="entry name" value="Pectin_lyas_fold"/>
</dbReference>
<feature type="domain" description="Pectinesterase inhibitor" evidence="8">
    <location>
        <begin position="63"/>
        <end position="216"/>
    </location>
</feature>
<dbReference type="NCBIfam" id="TIGR01614">
    <property type="entry name" value="PME_inhib"/>
    <property type="match status" value="1"/>
</dbReference>
<dbReference type="GO" id="GO:0045490">
    <property type="term" value="P:pectin catabolic process"/>
    <property type="evidence" value="ECO:0007669"/>
    <property type="project" value="UniProtKB-UniRule"/>
</dbReference>
<dbReference type="OrthoDB" id="2019149at2759"/>
<dbReference type="UniPathway" id="UPA00545">
    <property type="reaction ID" value="UER00823"/>
</dbReference>
<reference evidence="9 10" key="1">
    <citation type="submission" date="2020-04" db="EMBL/GenBank/DDBJ databases">
        <title>Plant Genome Project.</title>
        <authorList>
            <person name="Zhang R.-G."/>
        </authorList>
    </citation>
    <scope>NUCLEOTIDE SEQUENCE [LARGE SCALE GENOMIC DNA]</scope>
    <source>
        <strain evidence="9">YNK0</strain>
        <tissue evidence="9">Leaf</tissue>
    </source>
</reference>
<dbReference type="SUPFAM" id="SSF51126">
    <property type="entry name" value="Pectin lyase-like"/>
    <property type="match status" value="1"/>
</dbReference>
<dbReference type="InterPro" id="IPR000070">
    <property type="entry name" value="Pectinesterase_cat"/>
</dbReference>
<dbReference type="PROSITE" id="PS00503">
    <property type="entry name" value="PECTINESTERASE_2"/>
    <property type="match status" value="1"/>
</dbReference>
<dbReference type="GO" id="GO:0030599">
    <property type="term" value="F:pectinesterase activity"/>
    <property type="evidence" value="ECO:0007669"/>
    <property type="project" value="UniProtKB-UniRule"/>
</dbReference>
<dbReference type="CDD" id="cd15798">
    <property type="entry name" value="PMEI-like_3"/>
    <property type="match status" value="1"/>
</dbReference>
<dbReference type="AlphaFoldDB" id="A0A834Z8D2"/>
<feature type="active site" evidence="6">
    <location>
        <position position="414"/>
    </location>
</feature>
<evidence type="ECO:0000256" key="3">
    <source>
        <dbReference type="ARBA" id="ARBA00007786"/>
    </source>
</evidence>
<dbReference type="GO" id="GO:0004857">
    <property type="term" value="F:enzyme inhibitor activity"/>
    <property type="evidence" value="ECO:0007669"/>
    <property type="project" value="InterPro"/>
</dbReference>
<evidence type="ECO:0000256" key="7">
    <source>
        <dbReference type="RuleBase" id="RU000589"/>
    </source>
</evidence>
<name>A0A834Z8D2_TETSI</name>
<dbReference type="Pfam" id="PF04043">
    <property type="entry name" value="PMEI"/>
    <property type="match status" value="1"/>
</dbReference>
<dbReference type="Pfam" id="PF01095">
    <property type="entry name" value="Pectinesterase"/>
    <property type="match status" value="1"/>
</dbReference>
<dbReference type="OMA" id="INRAGWS"/>
<protein>
    <recommendedName>
        <fullName evidence="7">Pectinesterase</fullName>
        <ecNumber evidence="7">3.1.1.11</ecNumber>
    </recommendedName>
</protein>